<dbReference type="PANTHER" id="PTHR31181">
    <property type="entry name" value="EGG CELL-SECRETED PROTEIN 1.4"/>
    <property type="match status" value="1"/>
</dbReference>
<evidence type="ECO:0000259" key="3">
    <source>
        <dbReference type="Pfam" id="PF05617"/>
    </source>
</evidence>
<dbReference type="Proteomes" id="UP000467841">
    <property type="component" value="Unassembled WGS sequence"/>
</dbReference>
<dbReference type="GO" id="GO:2000008">
    <property type="term" value="P:regulation of protein localization to cell surface"/>
    <property type="evidence" value="ECO:0007669"/>
    <property type="project" value="TreeGrafter"/>
</dbReference>
<accession>A0A6D2J2V2</accession>
<dbReference type="GO" id="GO:0031982">
    <property type="term" value="C:vesicle"/>
    <property type="evidence" value="ECO:0007669"/>
    <property type="project" value="TreeGrafter"/>
</dbReference>
<dbReference type="GO" id="GO:0009567">
    <property type="term" value="P:double fertilization forming a zygote and endosperm"/>
    <property type="evidence" value="ECO:0007669"/>
    <property type="project" value="TreeGrafter"/>
</dbReference>
<name>A0A6D2J2V2_9BRAS</name>
<dbReference type="AlphaFoldDB" id="A0A6D2J2V2"/>
<evidence type="ECO:0000313" key="5">
    <source>
        <dbReference type="Proteomes" id="UP000467841"/>
    </source>
</evidence>
<dbReference type="GO" id="GO:0080155">
    <property type="term" value="P:regulation of double fertilization forming a zygote and endosperm"/>
    <property type="evidence" value="ECO:0007669"/>
    <property type="project" value="TreeGrafter"/>
</dbReference>
<proteinExistence type="predicted"/>
<evidence type="ECO:0000313" key="4">
    <source>
        <dbReference type="EMBL" id="CAA7035207.1"/>
    </source>
</evidence>
<evidence type="ECO:0000256" key="1">
    <source>
        <dbReference type="ARBA" id="ARBA00022729"/>
    </source>
</evidence>
<evidence type="ECO:0000256" key="2">
    <source>
        <dbReference type="SAM" id="SignalP"/>
    </source>
</evidence>
<dbReference type="PANTHER" id="PTHR31181:SF62">
    <property type="entry name" value="PROLAMIN-LIKE PROTEIN (DUF1278)"/>
    <property type="match status" value="1"/>
</dbReference>
<keyword evidence="1 2" id="KW-0732">Signal</keyword>
<gene>
    <name evidence="4" type="ORF">MERR_LOCUS22442</name>
</gene>
<organism evidence="4 5">
    <name type="scientific">Microthlaspi erraticum</name>
    <dbReference type="NCBI Taxonomy" id="1685480"/>
    <lineage>
        <taxon>Eukaryota</taxon>
        <taxon>Viridiplantae</taxon>
        <taxon>Streptophyta</taxon>
        <taxon>Embryophyta</taxon>
        <taxon>Tracheophyta</taxon>
        <taxon>Spermatophyta</taxon>
        <taxon>Magnoliopsida</taxon>
        <taxon>eudicotyledons</taxon>
        <taxon>Gunneridae</taxon>
        <taxon>Pentapetalae</taxon>
        <taxon>rosids</taxon>
        <taxon>malvids</taxon>
        <taxon>Brassicales</taxon>
        <taxon>Brassicaceae</taxon>
        <taxon>Coluteocarpeae</taxon>
        <taxon>Microthlaspi</taxon>
    </lineage>
</organism>
<reference evidence="4" key="1">
    <citation type="submission" date="2020-01" db="EMBL/GenBank/DDBJ databases">
        <authorList>
            <person name="Mishra B."/>
        </authorList>
    </citation>
    <scope>NUCLEOTIDE SEQUENCE [LARGE SCALE GENOMIC DNA]</scope>
</reference>
<dbReference type="GO" id="GO:0005576">
    <property type="term" value="C:extracellular region"/>
    <property type="evidence" value="ECO:0007669"/>
    <property type="project" value="TreeGrafter"/>
</dbReference>
<feature type="signal peptide" evidence="2">
    <location>
        <begin position="1"/>
        <end position="21"/>
    </location>
</feature>
<feature type="domain" description="Prolamin-like" evidence="3">
    <location>
        <begin position="36"/>
        <end position="97"/>
    </location>
</feature>
<dbReference type="EMBL" id="CACVBM020001153">
    <property type="protein sequence ID" value="CAA7035207.1"/>
    <property type="molecule type" value="Genomic_DNA"/>
</dbReference>
<sequence>MWTNKLFFILTVVCIAALGTAQTLPSQPVPGQGQEDCWSSLEAIPDCFPDIFRSYINGEIGHVDSSCCHAFLGLNSDCVPQMFVNDPFFPVALIDHCSQQ</sequence>
<keyword evidence="5" id="KW-1185">Reference proteome</keyword>
<dbReference type="InterPro" id="IPR008502">
    <property type="entry name" value="Prolamin-like"/>
</dbReference>
<dbReference type="Pfam" id="PF05617">
    <property type="entry name" value="Prolamin_like"/>
    <property type="match status" value="1"/>
</dbReference>
<dbReference type="OrthoDB" id="1069917at2759"/>
<comment type="caution">
    <text evidence="4">The sequence shown here is derived from an EMBL/GenBank/DDBJ whole genome shotgun (WGS) entry which is preliminary data.</text>
</comment>
<feature type="chain" id="PRO_5025630940" description="Prolamin-like domain-containing protein" evidence="2">
    <location>
        <begin position="22"/>
        <end position="100"/>
    </location>
</feature>
<protein>
    <recommendedName>
        <fullName evidence="3">Prolamin-like domain-containing protein</fullName>
    </recommendedName>
</protein>